<protein>
    <submittedName>
        <fullName evidence="1">Rhizoctonia solani AG1-IB WGS project CAOJ00000000 data, isolate 7/3/14, contig 23555</fullName>
    </submittedName>
</protein>
<evidence type="ECO:0000313" key="2">
    <source>
        <dbReference type="Proteomes" id="UP000012065"/>
    </source>
</evidence>
<evidence type="ECO:0000313" key="1">
    <source>
        <dbReference type="EMBL" id="CCO37227.1"/>
    </source>
</evidence>
<sequence>MEAEFIATCTTVKEVLSIRQFLDDLGVTYNSNTATPILCDNQAAIEAIHNPTHKTRAKHIDIAYNFICDEVQNGHIAVSFIPTCKNLADALTKPLNYNQHWYLSNSFLAIHKQHHSNILGNFFPRALLALDQSEYASSLPEAELLA</sequence>
<proteinExistence type="predicted"/>
<dbReference type="EMBL" id="CAOJ01016938">
    <property type="protein sequence ID" value="CCO37227.1"/>
    <property type="molecule type" value="Genomic_DNA"/>
</dbReference>
<dbReference type="Proteomes" id="UP000012065">
    <property type="component" value="Unassembled WGS sequence"/>
</dbReference>
<accession>M5CH45</accession>
<dbReference type="HOGENOM" id="CLU_001650_6_4_1"/>
<organism evidence="1 2">
    <name type="scientific">Thanatephorus cucumeris (strain AG1-IB / isolate 7/3/14)</name>
    <name type="common">Lettuce bottom rot fungus</name>
    <name type="synonym">Rhizoctonia solani</name>
    <dbReference type="NCBI Taxonomy" id="1108050"/>
    <lineage>
        <taxon>Eukaryota</taxon>
        <taxon>Fungi</taxon>
        <taxon>Dikarya</taxon>
        <taxon>Basidiomycota</taxon>
        <taxon>Agaricomycotina</taxon>
        <taxon>Agaricomycetes</taxon>
        <taxon>Cantharellales</taxon>
        <taxon>Ceratobasidiaceae</taxon>
        <taxon>Rhizoctonia</taxon>
        <taxon>Rhizoctonia solani AG-1</taxon>
    </lineage>
</organism>
<reference evidence="1 2" key="1">
    <citation type="journal article" date="2013" name="J. Biotechnol.">
        <title>Establishment and interpretation of the genome sequence of the phytopathogenic fungus Rhizoctonia solani AG1-IB isolate 7/3/14.</title>
        <authorList>
            <person name="Wibberg D.W."/>
            <person name="Jelonek L.J."/>
            <person name="Rupp O.R."/>
            <person name="Hennig M.H."/>
            <person name="Eikmeyer F.E."/>
            <person name="Goesmann A.G."/>
            <person name="Hartmann A.H."/>
            <person name="Borriss R.B."/>
            <person name="Grosch R.G."/>
            <person name="Puehler A.P."/>
            <person name="Schlueter A.S."/>
        </authorList>
    </citation>
    <scope>NUCLEOTIDE SEQUENCE [LARGE SCALE GENOMIC DNA]</scope>
    <source>
        <strain evidence="2">AG1-IB / isolate 7/3/14</strain>
    </source>
</reference>
<name>M5CH45_THACB</name>
<gene>
    <name evidence="1" type="ORF">BN14_11382</name>
</gene>
<dbReference type="CDD" id="cd09272">
    <property type="entry name" value="RNase_HI_RT_Ty1"/>
    <property type="match status" value="1"/>
</dbReference>
<dbReference type="AlphaFoldDB" id="M5CH45"/>
<comment type="caution">
    <text evidence="1">The sequence shown here is derived from an EMBL/GenBank/DDBJ whole genome shotgun (WGS) entry which is preliminary data.</text>
</comment>